<proteinExistence type="predicted"/>
<protein>
    <submittedName>
        <fullName evidence="1">Uncharacterized protein</fullName>
    </submittedName>
</protein>
<organism evidence="1 2">
    <name type="scientific">Aegilops tauschii subsp. strangulata</name>
    <name type="common">Goatgrass</name>
    <dbReference type="NCBI Taxonomy" id="200361"/>
    <lineage>
        <taxon>Eukaryota</taxon>
        <taxon>Viridiplantae</taxon>
        <taxon>Streptophyta</taxon>
        <taxon>Embryophyta</taxon>
        <taxon>Tracheophyta</taxon>
        <taxon>Spermatophyta</taxon>
        <taxon>Magnoliopsida</taxon>
        <taxon>Liliopsida</taxon>
        <taxon>Poales</taxon>
        <taxon>Poaceae</taxon>
        <taxon>BOP clade</taxon>
        <taxon>Pooideae</taxon>
        <taxon>Triticodae</taxon>
        <taxon>Triticeae</taxon>
        <taxon>Triticinae</taxon>
        <taxon>Aegilops</taxon>
    </lineage>
</organism>
<dbReference type="Gramene" id="AET7Gv20042600.6">
    <property type="protein sequence ID" value="AET7Gv20042600.6"/>
    <property type="gene ID" value="AET7Gv20042600"/>
</dbReference>
<dbReference type="PANTHER" id="PTHR23155:SF1227">
    <property type="entry name" value="OS11G0462500 PROTEIN"/>
    <property type="match status" value="1"/>
</dbReference>
<reference evidence="2" key="1">
    <citation type="journal article" date="2014" name="Science">
        <title>Ancient hybridizations among the ancestral genomes of bread wheat.</title>
        <authorList>
            <consortium name="International Wheat Genome Sequencing Consortium,"/>
            <person name="Marcussen T."/>
            <person name="Sandve S.R."/>
            <person name="Heier L."/>
            <person name="Spannagl M."/>
            <person name="Pfeifer M."/>
            <person name="Jakobsen K.S."/>
            <person name="Wulff B.B."/>
            <person name="Steuernagel B."/>
            <person name="Mayer K.F."/>
            <person name="Olsen O.A."/>
        </authorList>
    </citation>
    <scope>NUCLEOTIDE SEQUENCE [LARGE SCALE GENOMIC DNA]</scope>
    <source>
        <strain evidence="2">cv. AL8/78</strain>
    </source>
</reference>
<dbReference type="GO" id="GO:0098542">
    <property type="term" value="P:defense response to other organism"/>
    <property type="evidence" value="ECO:0007669"/>
    <property type="project" value="TreeGrafter"/>
</dbReference>
<sequence>MRTEFWHDIKNAFVGLSGRVLVTTAIHSVANTCSSSAAHDHVYAMKTLADEHSRLLFFKEAFQDDNPPVDKEDQLGSEALKKCDGLPLALVTTARYLQSTGNPTHGNWATLCHNLGAHLSKPTCWSTAMGEVSDRKSAATAGQELPQAASETSMFLPDTGFSHVAGMPLLVRHPALS</sequence>
<dbReference type="Proteomes" id="UP000015105">
    <property type="component" value="Chromosome 7D"/>
</dbReference>
<dbReference type="InterPro" id="IPR042197">
    <property type="entry name" value="Apaf_helical"/>
</dbReference>
<accession>A0A453QCN5</accession>
<dbReference type="PANTHER" id="PTHR23155">
    <property type="entry name" value="DISEASE RESISTANCE PROTEIN RP"/>
    <property type="match status" value="1"/>
</dbReference>
<reference evidence="1" key="5">
    <citation type="journal article" date="2021" name="G3 (Bethesda)">
        <title>Aegilops tauschii genome assembly Aet v5.0 features greater sequence contiguity and improved annotation.</title>
        <authorList>
            <person name="Wang L."/>
            <person name="Zhu T."/>
            <person name="Rodriguez J.C."/>
            <person name="Deal K.R."/>
            <person name="Dubcovsky J."/>
            <person name="McGuire P.E."/>
            <person name="Lux T."/>
            <person name="Spannagl M."/>
            <person name="Mayer K.F.X."/>
            <person name="Baldrich P."/>
            <person name="Meyers B.C."/>
            <person name="Huo N."/>
            <person name="Gu Y.Q."/>
            <person name="Zhou H."/>
            <person name="Devos K.M."/>
            <person name="Bennetzen J.L."/>
            <person name="Unver T."/>
            <person name="Budak H."/>
            <person name="Gulick P.J."/>
            <person name="Galiba G."/>
            <person name="Kalapos B."/>
            <person name="Nelson D.R."/>
            <person name="Li P."/>
            <person name="You F.M."/>
            <person name="Luo M.C."/>
            <person name="Dvorak J."/>
        </authorList>
    </citation>
    <scope>NUCLEOTIDE SEQUENCE [LARGE SCALE GENOMIC DNA]</scope>
    <source>
        <strain evidence="1">cv. AL8/78</strain>
    </source>
</reference>
<dbReference type="AlphaFoldDB" id="A0A453QCN5"/>
<evidence type="ECO:0000313" key="2">
    <source>
        <dbReference type="Proteomes" id="UP000015105"/>
    </source>
</evidence>
<reference evidence="1" key="4">
    <citation type="submission" date="2019-03" db="UniProtKB">
        <authorList>
            <consortium name="EnsemblPlants"/>
        </authorList>
    </citation>
    <scope>IDENTIFICATION</scope>
</reference>
<name>A0A453QCN5_AEGTS</name>
<dbReference type="GO" id="GO:0043531">
    <property type="term" value="F:ADP binding"/>
    <property type="evidence" value="ECO:0007669"/>
    <property type="project" value="InterPro"/>
</dbReference>
<evidence type="ECO:0000313" key="1">
    <source>
        <dbReference type="EnsemblPlants" id="AET7Gv20042600.6"/>
    </source>
</evidence>
<dbReference type="Gene3D" id="1.10.8.430">
    <property type="entry name" value="Helical domain of apoptotic protease-activating factors"/>
    <property type="match status" value="1"/>
</dbReference>
<dbReference type="InterPro" id="IPR044974">
    <property type="entry name" value="Disease_R_plants"/>
</dbReference>
<dbReference type="EnsemblPlants" id="AET7Gv20042600.6">
    <property type="protein sequence ID" value="AET7Gv20042600.6"/>
    <property type="gene ID" value="AET7Gv20042600"/>
</dbReference>
<dbReference type="SUPFAM" id="SSF52540">
    <property type="entry name" value="P-loop containing nucleoside triphosphate hydrolases"/>
    <property type="match status" value="1"/>
</dbReference>
<dbReference type="InterPro" id="IPR027417">
    <property type="entry name" value="P-loop_NTPase"/>
</dbReference>
<reference evidence="1" key="3">
    <citation type="journal article" date="2017" name="Nature">
        <title>Genome sequence of the progenitor of the wheat D genome Aegilops tauschii.</title>
        <authorList>
            <person name="Luo M.C."/>
            <person name="Gu Y.Q."/>
            <person name="Puiu D."/>
            <person name="Wang H."/>
            <person name="Twardziok S.O."/>
            <person name="Deal K.R."/>
            <person name="Huo N."/>
            <person name="Zhu T."/>
            <person name="Wang L."/>
            <person name="Wang Y."/>
            <person name="McGuire P.E."/>
            <person name="Liu S."/>
            <person name="Long H."/>
            <person name="Ramasamy R.K."/>
            <person name="Rodriguez J.C."/>
            <person name="Van S.L."/>
            <person name="Yuan L."/>
            <person name="Wang Z."/>
            <person name="Xia Z."/>
            <person name="Xiao L."/>
            <person name="Anderson O.D."/>
            <person name="Ouyang S."/>
            <person name="Liang Y."/>
            <person name="Zimin A.V."/>
            <person name="Pertea G."/>
            <person name="Qi P."/>
            <person name="Bennetzen J.L."/>
            <person name="Dai X."/>
            <person name="Dawson M.W."/>
            <person name="Muller H.G."/>
            <person name="Kugler K."/>
            <person name="Rivarola-Duarte L."/>
            <person name="Spannagl M."/>
            <person name="Mayer K.F.X."/>
            <person name="Lu F.H."/>
            <person name="Bevan M.W."/>
            <person name="Leroy P."/>
            <person name="Li P."/>
            <person name="You F.M."/>
            <person name="Sun Q."/>
            <person name="Liu Z."/>
            <person name="Lyons E."/>
            <person name="Wicker T."/>
            <person name="Salzberg S.L."/>
            <person name="Devos K.M."/>
            <person name="Dvorak J."/>
        </authorList>
    </citation>
    <scope>NUCLEOTIDE SEQUENCE [LARGE SCALE GENOMIC DNA]</scope>
    <source>
        <strain evidence="1">cv. AL8/78</strain>
    </source>
</reference>
<keyword evidence="2" id="KW-1185">Reference proteome</keyword>
<reference evidence="2" key="2">
    <citation type="journal article" date="2017" name="Nat. Plants">
        <title>The Aegilops tauschii genome reveals multiple impacts of transposons.</title>
        <authorList>
            <person name="Zhao G."/>
            <person name="Zou C."/>
            <person name="Li K."/>
            <person name="Wang K."/>
            <person name="Li T."/>
            <person name="Gao L."/>
            <person name="Zhang X."/>
            <person name="Wang H."/>
            <person name="Yang Z."/>
            <person name="Liu X."/>
            <person name="Jiang W."/>
            <person name="Mao L."/>
            <person name="Kong X."/>
            <person name="Jiao Y."/>
            <person name="Jia J."/>
        </authorList>
    </citation>
    <scope>NUCLEOTIDE SEQUENCE [LARGE SCALE GENOMIC DNA]</scope>
    <source>
        <strain evidence="2">cv. AL8/78</strain>
    </source>
</reference>